<dbReference type="PROSITE" id="PS51746">
    <property type="entry name" value="PPM_2"/>
    <property type="match status" value="1"/>
</dbReference>
<evidence type="ECO:0000256" key="12">
    <source>
        <dbReference type="SAM" id="MobiDB-lite"/>
    </source>
</evidence>
<proteinExistence type="inferred from homology"/>
<comment type="cofactor">
    <cofactor evidence="2">
        <name>Mg(2+)</name>
        <dbReference type="ChEBI" id="CHEBI:18420"/>
    </cofactor>
</comment>
<dbReference type="ExpressionAtlas" id="A0A1D6HW02">
    <property type="expression patterns" value="baseline and differential"/>
</dbReference>
<keyword evidence="8" id="KW-0904">Protein phosphatase</keyword>
<dbReference type="PROSITE" id="PS01032">
    <property type="entry name" value="PPM_1"/>
    <property type="match status" value="1"/>
</dbReference>
<feature type="transmembrane region" description="Helical" evidence="13">
    <location>
        <begin position="6"/>
        <end position="26"/>
    </location>
</feature>
<dbReference type="Gene3D" id="3.60.40.10">
    <property type="entry name" value="PPM-type phosphatase domain"/>
    <property type="match status" value="1"/>
</dbReference>
<dbReference type="Pfam" id="PF00498">
    <property type="entry name" value="FHA"/>
    <property type="match status" value="1"/>
</dbReference>
<keyword evidence="5" id="KW-0479">Metal-binding</keyword>
<accession>A0A1D6HW02</accession>
<evidence type="ECO:0000256" key="2">
    <source>
        <dbReference type="ARBA" id="ARBA00001946"/>
    </source>
</evidence>
<evidence type="ECO:0000256" key="3">
    <source>
        <dbReference type="ARBA" id="ARBA00006702"/>
    </source>
</evidence>
<keyword evidence="7" id="KW-0460">Magnesium</keyword>
<dbReference type="PROSITE" id="PS50006">
    <property type="entry name" value="FHA_DOMAIN"/>
    <property type="match status" value="1"/>
</dbReference>
<comment type="similarity">
    <text evidence="3">Belongs to the PP2C family.</text>
</comment>
<dbReference type="SMART" id="SM00240">
    <property type="entry name" value="FHA"/>
    <property type="match status" value="1"/>
</dbReference>
<dbReference type="PANTHER" id="PTHR13832:SF643">
    <property type="entry name" value="PROTEIN PHOSPHATASE 2C-RELATED"/>
    <property type="match status" value="1"/>
</dbReference>
<evidence type="ECO:0000256" key="4">
    <source>
        <dbReference type="ARBA" id="ARBA00013081"/>
    </source>
</evidence>
<keyword evidence="14" id="KW-0418">Kinase</keyword>
<dbReference type="IntAct" id="A0A1D6HW02">
    <property type="interactions" value="2"/>
</dbReference>
<dbReference type="InterPro" id="IPR036457">
    <property type="entry name" value="PPM-type-like_dom_sf"/>
</dbReference>
<evidence type="ECO:0000256" key="8">
    <source>
        <dbReference type="ARBA" id="ARBA00022912"/>
    </source>
</evidence>
<dbReference type="GO" id="GO:0046872">
    <property type="term" value="F:metal ion binding"/>
    <property type="evidence" value="ECO:0007669"/>
    <property type="project" value="UniProtKB-KW"/>
</dbReference>
<keyword evidence="13" id="KW-0472">Membrane</keyword>
<feature type="compositionally biased region" description="Polar residues" evidence="12">
    <location>
        <begin position="84"/>
        <end position="95"/>
    </location>
</feature>
<evidence type="ECO:0000313" key="14">
    <source>
        <dbReference type="EMBL" id="ONM52409.1"/>
    </source>
</evidence>
<dbReference type="FunFam" id="2.60.200.20:FF:000035">
    <property type="entry name" value="Protein phosphatase 2C 70"/>
    <property type="match status" value="1"/>
</dbReference>
<dbReference type="SUPFAM" id="SSF81606">
    <property type="entry name" value="PP2C-like"/>
    <property type="match status" value="1"/>
</dbReference>
<dbReference type="GO" id="GO:0016301">
    <property type="term" value="F:kinase activity"/>
    <property type="evidence" value="ECO:0007669"/>
    <property type="project" value="UniProtKB-KW"/>
</dbReference>
<keyword evidence="9" id="KW-0464">Manganese</keyword>
<comment type="catalytic activity">
    <reaction evidence="11">
        <text>O-phospho-L-threonyl-[protein] + H2O = L-threonyl-[protein] + phosphate</text>
        <dbReference type="Rhea" id="RHEA:47004"/>
        <dbReference type="Rhea" id="RHEA-COMP:11060"/>
        <dbReference type="Rhea" id="RHEA-COMP:11605"/>
        <dbReference type="ChEBI" id="CHEBI:15377"/>
        <dbReference type="ChEBI" id="CHEBI:30013"/>
        <dbReference type="ChEBI" id="CHEBI:43474"/>
        <dbReference type="ChEBI" id="CHEBI:61977"/>
        <dbReference type="EC" id="3.1.3.16"/>
    </reaction>
</comment>
<dbReference type="Pfam" id="PF00481">
    <property type="entry name" value="PP2C"/>
    <property type="match status" value="1"/>
</dbReference>
<evidence type="ECO:0000256" key="13">
    <source>
        <dbReference type="SAM" id="Phobius"/>
    </source>
</evidence>
<dbReference type="CDD" id="cd22678">
    <property type="entry name" value="FHA_PP2C70-like"/>
    <property type="match status" value="1"/>
</dbReference>
<keyword evidence="6" id="KW-0378">Hydrolase</keyword>
<dbReference type="InterPro" id="IPR000253">
    <property type="entry name" value="FHA_dom"/>
</dbReference>
<protein>
    <recommendedName>
        <fullName evidence="4">protein-serine/threonine phosphatase</fullName>
        <ecNumber evidence="4">3.1.3.16</ecNumber>
    </recommendedName>
</protein>
<dbReference type="InterPro" id="IPR000222">
    <property type="entry name" value="PP2C_BS"/>
</dbReference>
<organism evidence="14">
    <name type="scientific">Zea mays</name>
    <name type="common">Maize</name>
    <dbReference type="NCBI Taxonomy" id="4577"/>
    <lineage>
        <taxon>Eukaryota</taxon>
        <taxon>Viridiplantae</taxon>
        <taxon>Streptophyta</taxon>
        <taxon>Embryophyta</taxon>
        <taxon>Tracheophyta</taxon>
        <taxon>Spermatophyta</taxon>
        <taxon>Magnoliopsida</taxon>
        <taxon>Liliopsida</taxon>
        <taxon>Poales</taxon>
        <taxon>Poaceae</taxon>
        <taxon>PACMAD clade</taxon>
        <taxon>Panicoideae</taxon>
        <taxon>Andropogonodae</taxon>
        <taxon>Andropogoneae</taxon>
        <taxon>Tripsacinae</taxon>
        <taxon>Zea</taxon>
    </lineage>
</organism>
<dbReference type="FunCoup" id="A0A1D6HW02">
    <property type="interactions" value="2432"/>
</dbReference>
<evidence type="ECO:0000256" key="1">
    <source>
        <dbReference type="ARBA" id="ARBA00001936"/>
    </source>
</evidence>
<keyword evidence="14" id="KW-0808">Transferase</keyword>
<sequence>MAVPPLLLVAVAVAALSILVLVVFAFRRCRRRRQRHPLQAAAVAPTPVAVQDEDIDRPLLSENQSDHSRQNISFLGSSVGEPSKIQTNRSNTSPRSHAIADTGRIYPAECCVTQGETHVINVENDTSEEFQLGSTLRRTPPPKWPTPDQKHRRRVSGDDNHNGSVPLKDNTYHSRLDLEVIAGPSHGISCSRQSSRPSMLPITLGRVPPSDLVLKDSEVSGKHAQINWNGKTLKWELVDMGSLNGTFLNSQAVHHPSAGSRHWGEPAELAHGDIITLGTSSKLSVGLSESEKRKFWEDLDSMVRAVPTNEKLFIEDLNGHIGSTHEGYEMAHRGFGWILAVEQLEHWSSGNKQWSTGADVRGGESSGALEQRQQVEQQVDGLDAAAASGAASGWTGCSGGGGLACVQILLQNQRVPAGVGMASDPMVARRSGKKLPMEDISFCQCPLQGVEHFGLFGIFDGHGGDGAAKAVSKILPEHLGYILSHPETKERVQSYSDASDVLRYAFTLTEDTIDHQYEGCTGTALLIWFDQNKDCFAQCANLGDSACVMSVNGKTIDMTEDHRVTSATERARIARTGQPLRDGEARLSGLNLARMFGDKFLKEQDPRFSSEPYVSQAVRITKACTAFAVIASDGLWDVISTKRAVQLVVEGKERRSSGDATSAAARVASRVLDEARSLRTKDNTSVIFVDFDVLRRDPCISPVD</sequence>
<dbReference type="AlphaFoldDB" id="A0A1D6HW02"/>
<reference evidence="14" key="1">
    <citation type="submission" date="2015-12" db="EMBL/GenBank/DDBJ databases">
        <title>Update maize B73 reference genome by single molecule sequencing technologies.</title>
        <authorList>
            <consortium name="Maize Genome Sequencing Project"/>
            <person name="Ware D."/>
        </authorList>
    </citation>
    <scope>NUCLEOTIDE SEQUENCE [LARGE SCALE GENOMIC DNA]</scope>
    <source>
        <tissue evidence="14">Seedling</tissue>
    </source>
</reference>
<feature type="region of interest" description="Disordered" evidence="12">
    <location>
        <begin position="61"/>
        <end position="97"/>
    </location>
</feature>
<dbReference type="GO" id="GO:0004722">
    <property type="term" value="F:protein serine/threonine phosphatase activity"/>
    <property type="evidence" value="ECO:0007669"/>
    <property type="project" value="UniProtKB-EC"/>
</dbReference>
<dbReference type="PANTHER" id="PTHR13832">
    <property type="entry name" value="PROTEIN PHOSPHATASE 2C"/>
    <property type="match status" value="1"/>
</dbReference>
<dbReference type="InParanoid" id="A0A1D6HW02"/>
<gene>
    <name evidence="14" type="ORF">ZEAMMB73_Zm00001d019169</name>
</gene>
<comment type="cofactor">
    <cofactor evidence="1">
        <name>Mn(2+)</name>
        <dbReference type="ChEBI" id="CHEBI:29035"/>
    </cofactor>
</comment>
<dbReference type="InterPro" id="IPR001932">
    <property type="entry name" value="PPM-type_phosphatase-like_dom"/>
</dbReference>
<dbReference type="STRING" id="4577.A0A1D6HW02"/>
<keyword evidence="13" id="KW-0812">Transmembrane</keyword>
<dbReference type="SUPFAM" id="SSF49879">
    <property type="entry name" value="SMAD/FHA domain"/>
    <property type="match status" value="1"/>
</dbReference>
<dbReference type="InterPro" id="IPR008984">
    <property type="entry name" value="SMAD_FHA_dom_sf"/>
</dbReference>
<feature type="region of interest" description="Disordered" evidence="12">
    <location>
        <begin position="130"/>
        <end position="169"/>
    </location>
</feature>
<dbReference type="Gene3D" id="2.60.200.20">
    <property type="match status" value="1"/>
</dbReference>
<comment type="catalytic activity">
    <reaction evidence="10">
        <text>O-phospho-L-seryl-[protein] + H2O = L-seryl-[protein] + phosphate</text>
        <dbReference type="Rhea" id="RHEA:20629"/>
        <dbReference type="Rhea" id="RHEA-COMP:9863"/>
        <dbReference type="Rhea" id="RHEA-COMP:11604"/>
        <dbReference type="ChEBI" id="CHEBI:15377"/>
        <dbReference type="ChEBI" id="CHEBI:29999"/>
        <dbReference type="ChEBI" id="CHEBI:43474"/>
        <dbReference type="ChEBI" id="CHEBI:83421"/>
        <dbReference type="EC" id="3.1.3.16"/>
    </reaction>
</comment>
<dbReference type="EMBL" id="CM007650">
    <property type="protein sequence ID" value="ONM52409.1"/>
    <property type="molecule type" value="Genomic_DNA"/>
</dbReference>
<dbReference type="SMR" id="A0A1D6HW02"/>
<evidence type="ECO:0000256" key="10">
    <source>
        <dbReference type="ARBA" id="ARBA00047761"/>
    </source>
</evidence>
<dbReference type="InterPro" id="IPR015655">
    <property type="entry name" value="PP2C"/>
</dbReference>
<dbReference type="SMART" id="SM00332">
    <property type="entry name" value="PP2Cc"/>
    <property type="match status" value="1"/>
</dbReference>
<dbReference type="FunFam" id="3.60.40.10:FF:000047">
    <property type="entry name" value="Protein phosphatase 2C 70"/>
    <property type="match status" value="1"/>
</dbReference>
<evidence type="ECO:0000256" key="5">
    <source>
        <dbReference type="ARBA" id="ARBA00022723"/>
    </source>
</evidence>
<evidence type="ECO:0000256" key="7">
    <source>
        <dbReference type="ARBA" id="ARBA00022842"/>
    </source>
</evidence>
<evidence type="ECO:0000256" key="11">
    <source>
        <dbReference type="ARBA" id="ARBA00048336"/>
    </source>
</evidence>
<dbReference type="CDD" id="cd00143">
    <property type="entry name" value="PP2Cc"/>
    <property type="match status" value="1"/>
</dbReference>
<evidence type="ECO:0000256" key="6">
    <source>
        <dbReference type="ARBA" id="ARBA00022801"/>
    </source>
</evidence>
<evidence type="ECO:0000256" key="9">
    <source>
        <dbReference type="ARBA" id="ARBA00023211"/>
    </source>
</evidence>
<keyword evidence="13" id="KW-1133">Transmembrane helix</keyword>
<name>A0A1D6HW02_MAIZE</name>
<dbReference type="EC" id="3.1.3.16" evidence="4"/>